<proteinExistence type="inferred from homology"/>
<keyword evidence="3" id="KW-0233">DNA recombination</keyword>
<accession>A0A840CPH5</accession>
<dbReference type="InterPro" id="IPR002104">
    <property type="entry name" value="Integrase_catalytic"/>
</dbReference>
<comment type="caution">
    <text evidence="5">The sequence shown here is derived from an EMBL/GenBank/DDBJ whole genome shotgun (WGS) entry which is preliminary data.</text>
</comment>
<dbReference type="Proteomes" id="UP000555103">
    <property type="component" value="Unassembled WGS sequence"/>
</dbReference>
<dbReference type="GO" id="GO:0015074">
    <property type="term" value="P:DNA integration"/>
    <property type="evidence" value="ECO:0007669"/>
    <property type="project" value="InterPro"/>
</dbReference>
<evidence type="ECO:0000313" key="6">
    <source>
        <dbReference type="Proteomes" id="UP000555103"/>
    </source>
</evidence>
<reference evidence="5 6" key="1">
    <citation type="submission" date="2020-08" db="EMBL/GenBank/DDBJ databases">
        <title>Genomic Encyclopedia of Type Strains, Phase IV (KMG-IV): sequencing the most valuable type-strain genomes for metagenomic binning, comparative biology and taxonomic classification.</title>
        <authorList>
            <person name="Goeker M."/>
        </authorList>
    </citation>
    <scope>NUCLEOTIDE SEQUENCE [LARGE SCALE GENOMIC DNA]</scope>
    <source>
        <strain evidence="5 6">DSM 104969</strain>
    </source>
</reference>
<dbReference type="SUPFAM" id="SSF56349">
    <property type="entry name" value="DNA breaking-rejoining enzymes"/>
    <property type="match status" value="1"/>
</dbReference>
<dbReference type="PANTHER" id="PTHR30349">
    <property type="entry name" value="PHAGE INTEGRASE-RELATED"/>
    <property type="match status" value="1"/>
</dbReference>
<organism evidence="5 6">
    <name type="scientific">Dysgonomonas hofstadii</name>
    <dbReference type="NCBI Taxonomy" id="637886"/>
    <lineage>
        <taxon>Bacteria</taxon>
        <taxon>Pseudomonadati</taxon>
        <taxon>Bacteroidota</taxon>
        <taxon>Bacteroidia</taxon>
        <taxon>Bacteroidales</taxon>
        <taxon>Dysgonomonadaceae</taxon>
        <taxon>Dysgonomonas</taxon>
    </lineage>
</organism>
<dbReference type="InterPro" id="IPR013762">
    <property type="entry name" value="Integrase-like_cat_sf"/>
</dbReference>
<comment type="similarity">
    <text evidence="1">Belongs to the 'phage' integrase family.</text>
</comment>
<dbReference type="Pfam" id="PF17293">
    <property type="entry name" value="Arm-DNA-bind_5"/>
    <property type="match status" value="1"/>
</dbReference>
<protein>
    <submittedName>
        <fullName evidence="5">Integrase</fullName>
    </submittedName>
</protein>
<dbReference type="GO" id="GO:0006310">
    <property type="term" value="P:DNA recombination"/>
    <property type="evidence" value="ECO:0007669"/>
    <property type="project" value="UniProtKB-KW"/>
</dbReference>
<keyword evidence="2" id="KW-0238">DNA-binding</keyword>
<evidence type="ECO:0000259" key="4">
    <source>
        <dbReference type="PROSITE" id="PS51898"/>
    </source>
</evidence>
<sequence length="359" mass="41759">MTRVTSTPKVKELIKIRFKKLANGCQSIYLEKYEGYKYSDNGTVKTKKSYEFLQLYLIPEHTKADKIKNLETLALANAVKSKKIVELQNNQHGFKNTSNKIKTNLLDYISYLAETALEKSGIKRSYYQTLHSLANQIRAYSGEMTTFAQVNQDYLLGFIDYLRSAQNQNYKNCKKAVKLAPNTQHNLFIKFSYVIRKAYKADIITQNPLEKIELSDKPKSEKGMREFLTIDEVKRLIKTECSNETVKRAFIFCCLSGLRYGDVSKITWSDLWKDNPGNMILRLQISKTKRYEDFPISNEAMNWLPHMNRVCENEQIFPLPKNDNANTALKRWAKAAKIRKSLSFHMARHIHSSYCLKNR</sequence>
<evidence type="ECO:0000256" key="2">
    <source>
        <dbReference type="ARBA" id="ARBA00023125"/>
    </source>
</evidence>
<dbReference type="EMBL" id="JACIEP010000012">
    <property type="protein sequence ID" value="MBB4037296.1"/>
    <property type="molecule type" value="Genomic_DNA"/>
</dbReference>
<dbReference type="InterPro" id="IPR010998">
    <property type="entry name" value="Integrase_recombinase_N"/>
</dbReference>
<dbReference type="GO" id="GO:0003677">
    <property type="term" value="F:DNA binding"/>
    <property type="evidence" value="ECO:0007669"/>
    <property type="project" value="UniProtKB-KW"/>
</dbReference>
<name>A0A840CPH5_9BACT</name>
<dbReference type="Gene3D" id="1.10.150.130">
    <property type="match status" value="1"/>
</dbReference>
<dbReference type="Pfam" id="PF13102">
    <property type="entry name" value="Phage_int_SAM_5"/>
    <property type="match status" value="1"/>
</dbReference>
<feature type="domain" description="Tyr recombinase" evidence="4">
    <location>
        <begin position="223"/>
        <end position="359"/>
    </location>
</feature>
<dbReference type="AlphaFoldDB" id="A0A840CPH5"/>
<evidence type="ECO:0000256" key="3">
    <source>
        <dbReference type="ARBA" id="ARBA00023172"/>
    </source>
</evidence>
<evidence type="ECO:0000256" key="1">
    <source>
        <dbReference type="ARBA" id="ARBA00008857"/>
    </source>
</evidence>
<dbReference type="InterPro" id="IPR025269">
    <property type="entry name" value="SAM-like_dom"/>
</dbReference>
<dbReference type="RefSeq" id="WP_183308148.1">
    <property type="nucleotide sequence ID" value="NZ_JACIEP010000012.1"/>
</dbReference>
<gene>
    <name evidence="5" type="ORF">GGR21_003213</name>
</gene>
<dbReference type="InterPro" id="IPR050090">
    <property type="entry name" value="Tyrosine_recombinase_XerCD"/>
</dbReference>
<evidence type="ECO:0000313" key="5">
    <source>
        <dbReference type="EMBL" id="MBB4037296.1"/>
    </source>
</evidence>
<dbReference type="PROSITE" id="PS51898">
    <property type="entry name" value="TYR_RECOMBINASE"/>
    <property type="match status" value="1"/>
</dbReference>
<dbReference type="PANTHER" id="PTHR30349:SF64">
    <property type="entry name" value="PROPHAGE INTEGRASE INTD-RELATED"/>
    <property type="match status" value="1"/>
</dbReference>
<dbReference type="Gene3D" id="1.10.443.10">
    <property type="entry name" value="Intergrase catalytic core"/>
    <property type="match status" value="1"/>
</dbReference>
<dbReference type="InterPro" id="IPR035386">
    <property type="entry name" value="Arm-DNA-bind_5"/>
</dbReference>
<dbReference type="InterPro" id="IPR011010">
    <property type="entry name" value="DNA_brk_join_enz"/>
</dbReference>
<keyword evidence="6" id="KW-1185">Reference proteome</keyword>
<dbReference type="Pfam" id="PF00589">
    <property type="entry name" value="Phage_integrase"/>
    <property type="match status" value="1"/>
</dbReference>